<dbReference type="GO" id="GO:0042597">
    <property type="term" value="C:periplasmic space"/>
    <property type="evidence" value="ECO:0007669"/>
    <property type="project" value="UniProtKB-ARBA"/>
</dbReference>
<dbReference type="InterPro" id="IPR030678">
    <property type="entry name" value="Peptide/Ni-bd"/>
</dbReference>
<protein>
    <submittedName>
        <fullName evidence="5">Peptide ABC transporter substrate-binding protein</fullName>
    </submittedName>
</protein>
<feature type="domain" description="Solute-binding protein family 5" evidence="4">
    <location>
        <begin position="99"/>
        <end position="437"/>
    </location>
</feature>
<accession>A0A2S3ZGK1</accession>
<dbReference type="GO" id="GO:0043190">
    <property type="term" value="C:ATP-binding cassette (ABC) transporter complex"/>
    <property type="evidence" value="ECO:0007669"/>
    <property type="project" value="InterPro"/>
</dbReference>
<gene>
    <name evidence="5" type="ORF">C3B59_08390</name>
</gene>
<dbReference type="PANTHER" id="PTHR30290:SF9">
    <property type="entry name" value="OLIGOPEPTIDE-BINDING PROTEIN APPA"/>
    <property type="match status" value="1"/>
</dbReference>
<keyword evidence="3" id="KW-0732">Signal</keyword>
<keyword evidence="2" id="KW-0813">Transport</keyword>
<organism evidence="5 6">
    <name type="scientific">Cryobacterium zongtaii</name>
    <dbReference type="NCBI Taxonomy" id="1259217"/>
    <lineage>
        <taxon>Bacteria</taxon>
        <taxon>Bacillati</taxon>
        <taxon>Actinomycetota</taxon>
        <taxon>Actinomycetes</taxon>
        <taxon>Micrococcales</taxon>
        <taxon>Microbacteriaceae</taxon>
        <taxon>Cryobacterium</taxon>
    </lineage>
</organism>
<dbReference type="InterPro" id="IPR039424">
    <property type="entry name" value="SBP_5"/>
</dbReference>
<comment type="caution">
    <text evidence="5">The sequence shown here is derived from an EMBL/GenBank/DDBJ whole genome shotgun (WGS) entry which is preliminary data.</text>
</comment>
<evidence type="ECO:0000256" key="3">
    <source>
        <dbReference type="ARBA" id="ARBA00022729"/>
    </source>
</evidence>
<dbReference type="Gene3D" id="3.90.76.10">
    <property type="entry name" value="Dipeptide-binding Protein, Domain 1"/>
    <property type="match status" value="1"/>
</dbReference>
<dbReference type="PANTHER" id="PTHR30290">
    <property type="entry name" value="PERIPLASMIC BINDING COMPONENT OF ABC TRANSPORTER"/>
    <property type="match status" value="1"/>
</dbReference>
<dbReference type="InterPro" id="IPR000914">
    <property type="entry name" value="SBP_5_dom"/>
</dbReference>
<dbReference type="PIRSF" id="PIRSF002741">
    <property type="entry name" value="MppA"/>
    <property type="match status" value="1"/>
</dbReference>
<dbReference type="GO" id="GO:1904680">
    <property type="term" value="F:peptide transmembrane transporter activity"/>
    <property type="evidence" value="ECO:0007669"/>
    <property type="project" value="TreeGrafter"/>
</dbReference>
<dbReference type="PROSITE" id="PS51318">
    <property type="entry name" value="TAT"/>
    <property type="match status" value="1"/>
</dbReference>
<dbReference type="OrthoDB" id="5243526at2"/>
<evidence type="ECO:0000256" key="1">
    <source>
        <dbReference type="ARBA" id="ARBA00005695"/>
    </source>
</evidence>
<evidence type="ECO:0000256" key="2">
    <source>
        <dbReference type="ARBA" id="ARBA00022448"/>
    </source>
</evidence>
<dbReference type="InterPro" id="IPR006311">
    <property type="entry name" value="TAT_signal"/>
</dbReference>
<dbReference type="GO" id="GO:0015833">
    <property type="term" value="P:peptide transport"/>
    <property type="evidence" value="ECO:0007669"/>
    <property type="project" value="TreeGrafter"/>
</dbReference>
<dbReference type="AlphaFoldDB" id="A0A2S3ZGK1"/>
<comment type="similarity">
    <text evidence="1">Belongs to the bacterial solute-binding protein 5 family.</text>
</comment>
<evidence type="ECO:0000313" key="5">
    <source>
        <dbReference type="EMBL" id="POH66432.1"/>
    </source>
</evidence>
<dbReference type="SUPFAM" id="SSF53850">
    <property type="entry name" value="Periplasmic binding protein-like II"/>
    <property type="match status" value="1"/>
</dbReference>
<dbReference type="EMBL" id="PPXF01000037">
    <property type="protein sequence ID" value="POH66432.1"/>
    <property type="molecule type" value="Genomic_DNA"/>
</dbReference>
<evidence type="ECO:0000259" key="4">
    <source>
        <dbReference type="Pfam" id="PF00496"/>
    </source>
</evidence>
<dbReference type="Gene3D" id="3.40.190.10">
    <property type="entry name" value="Periplasmic binding protein-like II"/>
    <property type="match status" value="1"/>
</dbReference>
<dbReference type="Proteomes" id="UP000237104">
    <property type="component" value="Unassembled WGS sequence"/>
</dbReference>
<dbReference type="CDD" id="cd00995">
    <property type="entry name" value="PBP2_NikA_DppA_OppA_like"/>
    <property type="match status" value="1"/>
</dbReference>
<dbReference type="Gene3D" id="3.10.105.10">
    <property type="entry name" value="Dipeptide-binding Protein, Domain 3"/>
    <property type="match status" value="1"/>
</dbReference>
<sequence length="535" mass="57453">MLQESLQGKTSRRVFLQAAGAMGLVATLAACSGPASTNSVAPTSSEGPGIDKNGTIEAGISYALSTGFDPMTTTGAVTVAANWHVLEGLVELDPVTREVYAALAADLPTVSGKTVTAKLRDGAVFHDGTPVTADDVVFSFQRVLDPANASLYLTFLPFVDSIAKVDANTVKITLKQETALALERLSVVKIVPKALVEADKVAFDSLPTGTGPYKMLSAVKDDKIMFERFDAYTGSRPALAAAMTWNLLSDAAARVTAVQSGRVQAIEDVPYIDVASLKDATVESVQSFGQLFMMFNTSVAPFDDKRVRQAFRYAIDYEKLINTGMLGQATAATSYLQKEHPSYQKAKTVYTYDLAKAKKMLKAAGVDGLSITLLATDTSWVKDVLPLIKEDLDAAGIATTIDSNQSGAQYKTVDEGNYTVMVAPGDPSVFGNDADLLLRWWYGAATVWPTKRYRWADSAEFATLTGYLDDAMATSDAAEQKKLWGKAFDLIADECPVYPLVHRKLPTAWNEGAITGFKPVAFTGLSFLDVARTAE</sequence>
<name>A0A2S3ZGK1_9MICO</name>
<reference evidence="5 6" key="1">
    <citation type="submission" date="2018-01" db="EMBL/GenBank/DDBJ databases">
        <title>Cryobacterium sp. nov., from glaciers in China.</title>
        <authorList>
            <person name="Liu Q."/>
            <person name="Xin Y.-H."/>
        </authorList>
    </citation>
    <scope>NUCLEOTIDE SEQUENCE [LARGE SCALE GENOMIC DNA]</scope>
    <source>
        <strain evidence="5 6">TMB1-8</strain>
    </source>
</reference>
<evidence type="ECO:0000313" key="6">
    <source>
        <dbReference type="Proteomes" id="UP000237104"/>
    </source>
</evidence>
<dbReference type="Pfam" id="PF00496">
    <property type="entry name" value="SBP_bac_5"/>
    <property type="match status" value="1"/>
</dbReference>
<proteinExistence type="inferred from homology"/>